<evidence type="ECO:0000256" key="6">
    <source>
        <dbReference type="PROSITE-ProRule" id="PRU01161"/>
    </source>
</evidence>
<reference evidence="10" key="2">
    <citation type="submission" date="2019-10" db="EMBL/GenBank/DDBJ databases">
        <title>A de novo genome assembly of a pear dwarfing rootstock.</title>
        <authorList>
            <person name="Wang F."/>
            <person name="Wang J."/>
            <person name="Li S."/>
            <person name="Zhang Y."/>
            <person name="Fang M."/>
            <person name="Ma L."/>
            <person name="Zhao Y."/>
            <person name="Jiang S."/>
        </authorList>
    </citation>
    <scope>NUCLEOTIDE SEQUENCE [LARGE SCALE GENOMIC DNA]</scope>
</reference>
<dbReference type="EC" id="3.1.1.-" evidence="7"/>
<reference evidence="9 10" key="3">
    <citation type="submission" date="2019-11" db="EMBL/GenBank/DDBJ databases">
        <title>A de novo genome assembly of a pear dwarfing rootstock.</title>
        <authorList>
            <person name="Wang F."/>
            <person name="Wang J."/>
            <person name="Li S."/>
            <person name="Zhang Y."/>
            <person name="Fang M."/>
            <person name="Ma L."/>
            <person name="Zhao Y."/>
            <person name="Jiang S."/>
        </authorList>
    </citation>
    <scope>NUCLEOTIDE SEQUENCE [LARGE SCALE GENOMIC DNA]</scope>
    <source>
        <strain evidence="9">S2</strain>
        <tissue evidence="9">Leaf</tissue>
    </source>
</reference>
<comment type="caution">
    <text evidence="9">The sequence shown here is derived from an EMBL/GenBank/DDBJ whole genome shotgun (WGS) entry which is preliminary data.</text>
</comment>
<keyword evidence="5 6" id="KW-0443">Lipid metabolism</keyword>
<evidence type="ECO:0000256" key="1">
    <source>
        <dbReference type="ARBA" id="ARBA00010240"/>
    </source>
</evidence>
<dbReference type="InterPro" id="IPR002641">
    <property type="entry name" value="PNPLA_dom"/>
</dbReference>
<dbReference type="GO" id="GO:0016042">
    <property type="term" value="P:lipid catabolic process"/>
    <property type="evidence" value="ECO:0007669"/>
    <property type="project" value="UniProtKB-UniRule"/>
</dbReference>
<dbReference type="PANTHER" id="PTHR32176:SF109">
    <property type="entry name" value="PATATIN-LIKE PROTEIN 2"/>
    <property type="match status" value="1"/>
</dbReference>
<keyword evidence="10" id="KW-1185">Reference proteome</keyword>
<dbReference type="InterPro" id="IPR016035">
    <property type="entry name" value="Acyl_Trfase/lysoPLipase"/>
</dbReference>
<dbReference type="GO" id="GO:0006952">
    <property type="term" value="P:defense response"/>
    <property type="evidence" value="ECO:0007669"/>
    <property type="project" value="UniProtKB-KW"/>
</dbReference>
<feature type="short sequence motif" description="GXSXG" evidence="6">
    <location>
        <begin position="49"/>
        <end position="53"/>
    </location>
</feature>
<feature type="short sequence motif" description="DGA/G" evidence="6">
    <location>
        <begin position="200"/>
        <end position="202"/>
    </location>
</feature>
<comment type="function">
    <text evidence="7">Lipolytic acyl hydrolase (LAH).</text>
</comment>
<protein>
    <recommendedName>
        <fullName evidence="7">Patatin</fullName>
        <ecNumber evidence="7">3.1.1.-</ecNumber>
    </recommendedName>
</protein>
<keyword evidence="2 6" id="KW-0378">Hydrolase</keyword>
<dbReference type="Gene3D" id="3.40.1090.10">
    <property type="entry name" value="Cytosolic phospholipase A2 catalytic domain"/>
    <property type="match status" value="1"/>
</dbReference>
<evidence type="ECO:0000313" key="10">
    <source>
        <dbReference type="Proteomes" id="UP000327157"/>
    </source>
</evidence>
<name>A0A5N5GZP6_9ROSA</name>
<dbReference type="CDD" id="cd07214">
    <property type="entry name" value="Pat17_isozyme_like"/>
    <property type="match status" value="1"/>
</dbReference>
<evidence type="ECO:0000256" key="4">
    <source>
        <dbReference type="ARBA" id="ARBA00022963"/>
    </source>
</evidence>
<dbReference type="Proteomes" id="UP000327157">
    <property type="component" value="Chromosome 15"/>
</dbReference>
<feature type="short sequence motif" description="GXGXXG" evidence="6">
    <location>
        <begin position="11"/>
        <end position="16"/>
    </location>
</feature>
<evidence type="ECO:0000256" key="7">
    <source>
        <dbReference type="RuleBase" id="RU361262"/>
    </source>
</evidence>
<keyword evidence="4 6" id="KW-0442">Lipid degradation</keyword>
<dbReference type="PROSITE" id="PS51635">
    <property type="entry name" value="PNPLA"/>
    <property type="match status" value="1"/>
</dbReference>
<dbReference type="PANTHER" id="PTHR32176">
    <property type="entry name" value="XYLOSE ISOMERASE"/>
    <property type="match status" value="1"/>
</dbReference>
<dbReference type="Pfam" id="PF01734">
    <property type="entry name" value="Patatin"/>
    <property type="match status" value="1"/>
</dbReference>
<reference evidence="9 10" key="1">
    <citation type="submission" date="2019-09" db="EMBL/GenBank/DDBJ databases">
        <authorList>
            <person name="Ou C."/>
        </authorList>
    </citation>
    <scope>NUCLEOTIDE SEQUENCE [LARGE SCALE GENOMIC DNA]</scope>
    <source>
        <strain evidence="9">S2</strain>
        <tissue evidence="9">Leaf</tissue>
    </source>
</reference>
<proteinExistence type="inferred from homology"/>
<comment type="domain">
    <text evidence="7">The nitrogen atoms of the two glycine residues in the GGXR motif define the oxyanion hole, and stabilize the oxyanion that forms during the nucleophilic attack by the catalytic serine during substrate cleavage.</text>
</comment>
<evidence type="ECO:0000256" key="5">
    <source>
        <dbReference type="ARBA" id="ARBA00023098"/>
    </source>
</evidence>
<evidence type="ECO:0000256" key="3">
    <source>
        <dbReference type="ARBA" id="ARBA00022821"/>
    </source>
</evidence>
<sequence>MSLITVLSIDGGGIRGIIPGTILSFLESELQKLDGKDARLADYFDVITGTSTGGLVTAMLTTPDENNRPLYAAKDINAFYLENCPKIFPQDSSIVDNLAKNLKVLGRPKYDGKYLHSVVKEKLGDKHLRHTLTNVVIPTFDIKRLQPVIFSSYQLKKNNSLDVLLSDICIGTSAAPYYLPAYQFKSTNPTGETREFNLTDGGVAANNPALVAMSEVTKQIHKGNPDFVPLGVNENLYERFLVISLGTGTTSEEKYDAKEASEWGALGWLIGSNFSAPLVDIFSQASSDMVDFHLATVFQALESPDNYLRIQDDTLSGTLASVDIATSGNLNDLVKVGEKLLNKPVSRVDFDTGKAKPVHPEITNQEALIRVARVLSRERAERSKNFIS</sequence>
<gene>
    <name evidence="9" type="ORF">D8674_015240</name>
</gene>
<accession>A0A5N5GZP6</accession>
<dbReference type="OrthoDB" id="1155634at2759"/>
<feature type="domain" description="PNPLA" evidence="8">
    <location>
        <begin position="7"/>
        <end position="213"/>
    </location>
</feature>
<dbReference type="GO" id="GO:0004620">
    <property type="term" value="F:phospholipase activity"/>
    <property type="evidence" value="ECO:0007669"/>
    <property type="project" value="TreeGrafter"/>
</dbReference>
<dbReference type="SUPFAM" id="SSF52151">
    <property type="entry name" value="FabD/lysophospholipase-like"/>
    <property type="match status" value="1"/>
</dbReference>
<feature type="active site" description="Nucleophile" evidence="6">
    <location>
        <position position="51"/>
    </location>
</feature>
<comment type="similarity">
    <text evidence="1 7">Belongs to the patatin family.</text>
</comment>
<dbReference type="GO" id="GO:0047372">
    <property type="term" value="F:monoacylglycerol lipase activity"/>
    <property type="evidence" value="ECO:0007669"/>
    <property type="project" value="TreeGrafter"/>
</dbReference>
<dbReference type="AlphaFoldDB" id="A0A5N5GZP6"/>
<feature type="active site" description="Proton acceptor" evidence="6">
    <location>
        <position position="200"/>
    </location>
</feature>
<organism evidence="9 10">
    <name type="scientific">Pyrus ussuriensis x Pyrus communis</name>
    <dbReference type="NCBI Taxonomy" id="2448454"/>
    <lineage>
        <taxon>Eukaryota</taxon>
        <taxon>Viridiplantae</taxon>
        <taxon>Streptophyta</taxon>
        <taxon>Embryophyta</taxon>
        <taxon>Tracheophyta</taxon>
        <taxon>Spermatophyta</taxon>
        <taxon>Magnoliopsida</taxon>
        <taxon>eudicotyledons</taxon>
        <taxon>Gunneridae</taxon>
        <taxon>Pentapetalae</taxon>
        <taxon>rosids</taxon>
        <taxon>fabids</taxon>
        <taxon>Rosales</taxon>
        <taxon>Rosaceae</taxon>
        <taxon>Amygdaloideae</taxon>
        <taxon>Maleae</taxon>
        <taxon>Pyrus</taxon>
    </lineage>
</organism>
<dbReference type="EMBL" id="SMOL01000401">
    <property type="protein sequence ID" value="KAB2619371.1"/>
    <property type="molecule type" value="Genomic_DNA"/>
</dbReference>
<evidence type="ECO:0000259" key="8">
    <source>
        <dbReference type="PROSITE" id="PS51635"/>
    </source>
</evidence>
<dbReference type="FunFam" id="3.40.1090.10:FF:000005">
    <property type="entry name" value="Patatin"/>
    <property type="match status" value="1"/>
</dbReference>
<evidence type="ECO:0000313" key="9">
    <source>
        <dbReference type="EMBL" id="KAB2619371.1"/>
    </source>
</evidence>
<keyword evidence="3" id="KW-0611">Plant defense</keyword>
<evidence type="ECO:0000256" key="2">
    <source>
        <dbReference type="ARBA" id="ARBA00022801"/>
    </source>
</evidence>